<name>A0A0L0F2J5_9EUKA</name>
<evidence type="ECO:0000313" key="2">
    <source>
        <dbReference type="Proteomes" id="UP000054560"/>
    </source>
</evidence>
<sequence>DYFPFSTPKGHLTMYLRCLEDLYNSTLFREKNTHAKDVTVVIQMCVETCCKTLYSR</sequence>
<dbReference type="Proteomes" id="UP000054560">
    <property type="component" value="Unassembled WGS sequence"/>
</dbReference>
<feature type="non-terminal residue" evidence="1">
    <location>
        <position position="1"/>
    </location>
</feature>
<reference evidence="1 2" key="1">
    <citation type="submission" date="2011-02" db="EMBL/GenBank/DDBJ databases">
        <title>The Genome Sequence of Sphaeroforma arctica JP610.</title>
        <authorList>
            <consortium name="The Broad Institute Genome Sequencing Platform"/>
            <person name="Russ C."/>
            <person name="Cuomo C."/>
            <person name="Young S.K."/>
            <person name="Zeng Q."/>
            <person name="Gargeya S."/>
            <person name="Alvarado L."/>
            <person name="Berlin A."/>
            <person name="Chapman S.B."/>
            <person name="Chen Z."/>
            <person name="Freedman E."/>
            <person name="Gellesch M."/>
            <person name="Goldberg J."/>
            <person name="Griggs A."/>
            <person name="Gujja S."/>
            <person name="Heilman E."/>
            <person name="Heiman D."/>
            <person name="Howarth C."/>
            <person name="Mehta T."/>
            <person name="Neiman D."/>
            <person name="Pearson M."/>
            <person name="Roberts A."/>
            <person name="Saif S."/>
            <person name="Shea T."/>
            <person name="Shenoy N."/>
            <person name="Sisk P."/>
            <person name="Stolte C."/>
            <person name="Sykes S."/>
            <person name="White J."/>
            <person name="Yandava C."/>
            <person name="Burger G."/>
            <person name="Gray M.W."/>
            <person name="Holland P.W.H."/>
            <person name="King N."/>
            <person name="Lang F.B.F."/>
            <person name="Roger A.J."/>
            <person name="Ruiz-Trillo I."/>
            <person name="Haas B."/>
            <person name="Nusbaum C."/>
            <person name="Birren B."/>
        </authorList>
    </citation>
    <scope>NUCLEOTIDE SEQUENCE [LARGE SCALE GENOMIC DNA]</scope>
    <source>
        <strain evidence="1 2">JP610</strain>
    </source>
</reference>
<dbReference type="RefSeq" id="XP_014144847.1">
    <property type="nucleotide sequence ID" value="XM_014289372.1"/>
</dbReference>
<evidence type="ECO:0000313" key="1">
    <source>
        <dbReference type="EMBL" id="KNC70945.1"/>
    </source>
</evidence>
<organism evidence="1 2">
    <name type="scientific">Sphaeroforma arctica JP610</name>
    <dbReference type="NCBI Taxonomy" id="667725"/>
    <lineage>
        <taxon>Eukaryota</taxon>
        <taxon>Ichthyosporea</taxon>
        <taxon>Ichthyophonida</taxon>
        <taxon>Sphaeroforma</taxon>
    </lineage>
</organism>
<dbReference type="GeneID" id="25917027"/>
<gene>
    <name evidence="1" type="ORF">SARC_16523</name>
</gene>
<dbReference type="AlphaFoldDB" id="A0A0L0F2J5"/>
<dbReference type="EMBL" id="KQ249871">
    <property type="protein sequence ID" value="KNC70945.1"/>
    <property type="molecule type" value="Genomic_DNA"/>
</dbReference>
<protein>
    <submittedName>
        <fullName evidence="1">Uncharacterized protein</fullName>
    </submittedName>
</protein>
<keyword evidence="2" id="KW-1185">Reference proteome</keyword>
<accession>A0A0L0F2J5</accession>
<proteinExistence type="predicted"/>